<dbReference type="PANTHER" id="PTHR21666:SF270">
    <property type="entry name" value="MUREIN HYDROLASE ACTIVATOR ENVC"/>
    <property type="match status" value="1"/>
</dbReference>
<proteinExistence type="predicted"/>
<evidence type="ECO:0000313" key="3">
    <source>
        <dbReference type="EMBL" id="GAA0708643.1"/>
    </source>
</evidence>
<dbReference type="EMBL" id="BAAAEU010000004">
    <property type="protein sequence ID" value="GAA0708643.1"/>
    <property type="molecule type" value="Genomic_DNA"/>
</dbReference>
<evidence type="ECO:0000313" key="4">
    <source>
        <dbReference type="Proteomes" id="UP001501523"/>
    </source>
</evidence>
<feature type="domain" description="M23ase beta-sheet core" evidence="2">
    <location>
        <begin position="227"/>
        <end position="324"/>
    </location>
</feature>
<dbReference type="SUPFAM" id="SSF51261">
    <property type="entry name" value="Duplicated hybrid motif"/>
    <property type="match status" value="1"/>
</dbReference>
<dbReference type="InterPro" id="IPR011055">
    <property type="entry name" value="Dup_hybrid_motif"/>
</dbReference>
<keyword evidence="1" id="KW-0732">Signal</keyword>
<dbReference type="Pfam" id="PF01551">
    <property type="entry name" value="Peptidase_M23"/>
    <property type="match status" value="1"/>
</dbReference>
<dbReference type="InterPro" id="IPR016047">
    <property type="entry name" value="M23ase_b-sheet_dom"/>
</dbReference>
<dbReference type="CDD" id="cd12797">
    <property type="entry name" value="M23_peptidase"/>
    <property type="match status" value="1"/>
</dbReference>
<name>A0ABN1IDG8_9GAMM</name>
<evidence type="ECO:0000256" key="1">
    <source>
        <dbReference type="SAM" id="SignalP"/>
    </source>
</evidence>
<keyword evidence="4" id="KW-1185">Reference proteome</keyword>
<comment type="caution">
    <text evidence="3">The sequence shown here is derived from an EMBL/GenBank/DDBJ whole genome shotgun (WGS) entry which is preliminary data.</text>
</comment>
<accession>A0ABN1IDG8</accession>
<dbReference type="PANTHER" id="PTHR21666">
    <property type="entry name" value="PEPTIDASE-RELATED"/>
    <property type="match status" value="1"/>
</dbReference>
<feature type="signal peptide" evidence="1">
    <location>
        <begin position="1"/>
        <end position="18"/>
    </location>
</feature>
<sequence>MRLLLAAVFLSVSISGSAGTTQPLRQSFDLEVPSPPIPVMVDGKRQLVYELHLTNFAPVDLELTRLDVLDAGTTAAPLASWQGDPLARRIGIPGAGKTGATRVIAPGMHAVVYIETSLDKAAAIPRMLKHRVAFDVVEPAGREHVVVQGGDAAVDPHPVPALGPPLRGGPWIAIYDPAARRGHRRVTFAIDGRVRIPARFAIDWMKLDSDGRYARGDQAKVANWYGYGEDVLAVADGTVVATRNSMAESPILSDVRNALEDASGNFVTLDLGEGRYATYEHLRPGSVRANPGEHVRRGQVIAALGYTGDSTGPHLHFHVSNGNAPLAGEGMPYVIAQFDAIGAYPSMDAFAKSEPWVPEPQNAARTRRMEFPAANTVVDFGAAAKEESKANRSE</sequence>
<dbReference type="RefSeq" id="WP_379988928.1">
    <property type="nucleotide sequence ID" value="NZ_JBHSMO010000005.1"/>
</dbReference>
<reference evidence="3 4" key="1">
    <citation type="journal article" date="2019" name="Int. J. Syst. Evol. Microbiol.">
        <title>The Global Catalogue of Microorganisms (GCM) 10K type strain sequencing project: providing services to taxonomists for standard genome sequencing and annotation.</title>
        <authorList>
            <consortium name="The Broad Institute Genomics Platform"/>
            <consortium name="The Broad Institute Genome Sequencing Center for Infectious Disease"/>
            <person name="Wu L."/>
            <person name="Ma J."/>
        </authorList>
    </citation>
    <scope>NUCLEOTIDE SEQUENCE [LARGE SCALE GENOMIC DNA]</scope>
    <source>
        <strain evidence="3 4">JCM 15421</strain>
    </source>
</reference>
<gene>
    <name evidence="3" type="ORF">GCM10009105_08410</name>
</gene>
<organism evidence="3 4">
    <name type="scientific">Dokdonella soli</name>
    <dbReference type="NCBI Taxonomy" id="529810"/>
    <lineage>
        <taxon>Bacteria</taxon>
        <taxon>Pseudomonadati</taxon>
        <taxon>Pseudomonadota</taxon>
        <taxon>Gammaproteobacteria</taxon>
        <taxon>Lysobacterales</taxon>
        <taxon>Rhodanobacteraceae</taxon>
        <taxon>Dokdonella</taxon>
    </lineage>
</organism>
<dbReference type="Gene3D" id="2.70.70.10">
    <property type="entry name" value="Glucose Permease (Domain IIA)"/>
    <property type="match status" value="1"/>
</dbReference>
<dbReference type="InterPro" id="IPR050570">
    <property type="entry name" value="Cell_wall_metabolism_enzyme"/>
</dbReference>
<feature type="chain" id="PRO_5046299773" evidence="1">
    <location>
        <begin position="19"/>
        <end position="394"/>
    </location>
</feature>
<protein>
    <submittedName>
        <fullName evidence="3">M23 family metallopeptidase</fullName>
    </submittedName>
</protein>
<evidence type="ECO:0000259" key="2">
    <source>
        <dbReference type="Pfam" id="PF01551"/>
    </source>
</evidence>
<dbReference type="Proteomes" id="UP001501523">
    <property type="component" value="Unassembled WGS sequence"/>
</dbReference>